<proteinExistence type="predicted"/>
<dbReference type="Gene3D" id="3.40.50.2000">
    <property type="entry name" value="Glycogen Phosphorylase B"/>
    <property type="match status" value="2"/>
</dbReference>
<dbReference type="SUPFAM" id="SSF53756">
    <property type="entry name" value="UDP-Glycosyltransferase/glycogen phosphorylase"/>
    <property type="match status" value="1"/>
</dbReference>
<name>A0A0M0KFR8_ALKHA</name>
<keyword evidence="2 5" id="KW-0808">Transferase</keyword>
<dbReference type="GeneID" id="87599191"/>
<feature type="domain" description="Glycosyltransferase subfamily 4-like N-terminal" evidence="4">
    <location>
        <begin position="26"/>
        <end position="151"/>
    </location>
</feature>
<evidence type="ECO:0000259" key="3">
    <source>
        <dbReference type="Pfam" id="PF00534"/>
    </source>
</evidence>
<dbReference type="PANTHER" id="PTHR12526:SF629">
    <property type="entry name" value="TEICHURONIC ACID BIOSYNTHESIS GLYCOSYLTRANSFERASE TUAH-RELATED"/>
    <property type="match status" value="1"/>
</dbReference>
<protein>
    <submittedName>
        <fullName evidence="5">Glycosyl transferase</fullName>
    </submittedName>
</protein>
<dbReference type="InterPro" id="IPR028098">
    <property type="entry name" value="Glyco_trans_4-like_N"/>
</dbReference>
<evidence type="ECO:0000256" key="2">
    <source>
        <dbReference type="ARBA" id="ARBA00022679"/>
    </source>
</evidence>
<evidence type="ECO:0000256" key="1">
    <source>
        <dbReference type="ARBA" id="ARBA00022676"/>
    </source>
</evidence>
<dbReference type="Pfam" id="PF00534">
    <property type="entry name" value="Glycos_transf_1"/>
    <property type="match status" value="1"/>
</dbReference>
<feature type="domain" description="Glycosyl transferase family 1" evidence="3">
    <location>
        <begin position="287"/>
        <end position="351"/>
    </location>
</feature>
<dbReference type="PANTHER" id="PTHR12526">
    <property type="entry name" value="GLYCOSYLTRANSFERASE"/>
    <property type="match status" value="1"/>
</dbReference>
<accession>A0A0M0KFR8</accession>
<reference evidence="5" key="1">
    <citation type="submission" date="2015-08" db="EMBL/GenBank/DDBJ databases">
        <title>Complete DNA Sequence of Pseudomonas syringae pv. actinidiae, the Causal Agent of Kiwifruit Canker Disease.</title>
        <authorList>
            <person name="Rikkerink E.H.A."/>
            <person name="Fineran P.C."/>
        </authorList>
    </citation>
    <scope>NUCLEOTIDE SEQUENCE</scope>
    <source>
        <strain evidence="5">DSM 13666</strain>
    </source>
</reference>
<dbReference type="EMBL" id="LILD01000001">
    <property type="protein sequence ID" value="KOO37705.1"/>
    <property type="molecule type" value="Genomic_DNA"/>
</dbReference>
<dbReference type="AlphaFoldDB" id="A0A0M0KFR8"/>
<dbReference type="RefSeq" id="WP_053430243.1">
    <property type="nucleotide sequence ID" value="NZ_CP040441.1"/>
</dbReference>
<gene>
    <name evidence="5" type="ORF">AMD02_01730</name>
</gene>
<evidence type="ECO:0000313" key="5">
    <source>
        <dbReference type="EMBL" id="KOO37705.1"/>
    </source>
</evidence>
<organism evidence="5">
    <name type="scientific">Halalkalibacterium halodurans</name>
    <name type="common">Bacillus halodurans</name>
    <dbReference type="NCBI Taxonomy" id="86665"/>
    <lineage>
        <taxon>Bacteria</taxon>
        <taxon>Bacillati</taxon>
        <taxon>Bacillota</taxon>
        <taxon>Bacilli</taxon>
        <taxon>Bacillales</taxon>
        <taxon>Bacillaceae</taxon>
        <taxon>Halalkalibacterium (ex Joshi et al. 2022)</taxon>
    </lineage>
</organism>
<dbReference type="GO" id="GO:0016757">
    <property type="term" value="F:glycosyltransferase activity"/>
    <property type="evidence" value="ECO:0007669"/>
    <property type="project" value="UniProtKB-KW"/>
</dbReference>
<keyword evidence="1" id="KW-0328">Glycosyltransferase</keyword>
<sequence>MCSKEKKAVVHITTVHHPLDPRIYYKQCQSLQRAGYDVTLLAPDAEKVIPSSIVNIKSINRRNNRLLRIGISTLEAYWKARKLKADIYQIHDPELLPVAWLLKKKSNVVIYDIHEDYETAMMEREYLPKPVRRFCAKAYRLVERLFSRKLELCLAEKYYREKYPNGKCILNYPLVNEKLVHHNRTDKPIEDKLLYTGNVRVDRGAFQHAKLPLVDENISVHLIGQCPGNLAEQMEHLAGEAKDRLHMEGVDRYIPKTDIDESYVKHRWLAGVALFPPSDHFKKKELTKFFEYMSAGIPILCSDFPAWKAFVEKHRCGMAVNPEDEQEIKAAIDYLRNNEQEALKMGENGRRAVLETLNWEVEEQKLVEWYDTLWRKNEKTS</sequence>
<dbReference type="Pfam" id="PF13439">
    <property type="entry name" value="Glyco_transf_4"/>
    <property type="match status" value="1"/>
</dbReference>
<dbReference type="InterPro" id="IPR001296">
    <property type="entry name" value="Glyco_trans_1"/>
</dbReference>
<comment type="caution">
    <text evidence="5">The sequence shown here is derived from an EMBL/GenBank/DDBJ whole genome shotgun (WGS) entry which is preliminary data.</text>
</comment>
<evidence type="ECO:0000259" key="4">
    <source>
        <dbReference type="Pfam" id="PF13439"/>
    </source>
</evidence>
<dbReference type="PATRIC" id="fig|136160.3.peg.549"/>